<reference evidence="3" key="2">
    <citation type="submission" date="2023-01" db="EMBL/GenBank/DDBJ databases">
        <authorList>
            <person name="Sun Q."/>
            <person name="Evtushenko L."/>
        </authorList>
    </citation>
    <scope>NUCLEOTIDE SEQUENCE</scope>
    <source>
        <strain evidence="3">VKM Ac-1958</strain>
    </source>
</reference>
<dbReference type="RefSeq" id="WP_204938254.1">
    <property type="nucleotide sequence ID" value="NZ_BAAAUM010000001.1"/>
</dbReference>
<reference evidence="3" key="1">
    <citation type="journal article" date="2014" name="Int. J. Syst. Evol. Microbiol.">
        <title>Complete genome sequence of Corynebacterium casei LMG S-19264T (=DSM 44701T), isolated from a smear-ripened cheese.</title>
        <authorList>
            <consortium name="US DOE Joint Genome Institute (JGI-PGF)"/>
            <person name="Walter F."/>
            <person name="Albersmeier A."/>
            <person name="Kalinowski J."/>
            <person name="Ruckert C."/>
        </authorList>
    </citation>
    <scope>NUCLEOTIDE SEQUENCE</scope>
    <source>
        <strain evidence="3">VKM Ac-1958</strain>
    </source>
</reference>
<evidence type="ECO:0000313" key="4">
    <source>
        <dbReference type="Proteomes" id="UP001142325"/>
    </source>
</evidence>
<feature type="transmembrane region" description="Helical" evidence="2">
    <location>
        <begin position="16"/>
        <end position="37"/>
    </location>
</feature>
<keyword evidence="2" id="KW-0472">Membrane</keyword>
<name>A0A9W6HPN9_9MICO</name>
<keyword evidence="2" id="KW-1133">Transmembrane helix</keyword>
<evidence type="ECO:0000256" key="1">
    <source>
        <dbReference type="SAM" id="MobiDB-lite"/>
    </source>
</evidence>
<feature type="compositionally biased region" description="Low complexity" evidence="1">
    <location>
        <begin position="45"/>
        <end position="64"/>
    </location>
</feature>
<accession>A0A9W6HPN9</accession>
<evidence type="ECO:0000313" key="3">
    <source>
        <dbReference type="EMBL" id="GLK00538.1"/>
    </source>
</evidence>
<keyword evidence="4" id="KW-1185">Reference proteome</keyword>
<organism evidence="3 4">
    <name type="scientific">Microbacterium keratanolyticum</name>
    <dbReference type="NCBI Taxonomy" id="67574"/>
    <lineage>
        <taxon>Bacteria</taxon>
        <taxon>Bacillati</taxon>
        <taxon>Actinomycetota</taxon>
        <taxon>Actinomycetes</taxon>
        <taxon>Micrococcales</taxon>
        <taxon>Microbacteriaceae</taxon>
        <taxon>Microbacterium</taxon>
    </lineage>
</organism>
<evidence type="ECO:0000256" key="2">
    <source>
        <dbReference type="SAM" id="Phobius"/>
    </source>
</evidence>
<feature type="region of interest" description="Disordered" evidence="1">
    <location>
        <begin position="39"/>
        <end position="84"/>
    </location>
</feature>
<protein>
    <submittedName>
        <fullName evidence="3">Uncharacterized protein</fullName>
    </submittedName>
</protein>
<gene>
    <name evidence="3" type="ORF">GCM10017596_02530</name>
</gene>
<dbReference type="EMBL" id="BSET01000001">
    <property type="protein sequence ID" value="GLK00538.1"/>
    <property type="molecule type" value="Genomic_DNA"/>
</dbReference>
<proteinExistence type="predicted"/>
<dbReference type="Proteomes" id="UP001142325">
    <property type="component" value="Unassembled WGS sequence"/>
</dbReference>
<comment type="caution">
    <text evidence="3">The sequence shown here is derived from an EMBL/GenBank/DDBJ whole genome shotgun (WGS) entry which is preliminary data.</text>
</comment>
<keyword evidence="2" id="KW-0812">Transmembrane</keyword>
<sequence length="226" mass="23216">MNDLSAAEEPRPRRRWPIIVAVAASLAIVGGSVAFALSTRGPGQEASTAPTPAPTQTSAEQTQEASDEPLAIAATPTPGPVSDDETVEVARAESVATALVSVVDEIGQRADGSAVGAEAIATGFVLGEIQAKAREQLDLGYTQVGEAVITSITATDVNLAGEPPTMTLTVCVDVSKIDVLDAAGNSLKASLYNPGHPVAHVYGAEFIDDTWKISSHDIPDQQTCAA</sequence>
<dbReference type="AlphaFoldDB" id="A0A9W6HPN9"/>